<dbReference type="Gene3D" id="3.20.80.10">
    <property type="entry name" value="Regulatory factor, effector binding domain"/>
    <property type="match status" value="1"/>
</dbReference>
<dbReference type="Proteomes" id="UP000287022">
    <property type="component" value="Unassembled WGS sequence"/>
</dbReference>
<dbReference type="PANTHER" id="PTHR36444">
    <property type="entry name" value="TRANSCRIPTIONAL REGULATOR PROTEIN YOBU-RELATED"/>
    <property type="match status" value="1"/>
</dbReference>
<protein>
    <recommendedName>
        <fullName evidence="1">AraC effector-binding domain-containing protein</fullName>
    </recommendedName>
</protein>
<dbReference type="InterPro" id="IPR010499">
    <property type="entry name" value="AraC_E-bd"/>
</dbReference>
<evidence type="ECO:0000313" key="2">
    <source>
        <dbReference type="EMBL" id="RUO73940.1"/>
    </source>
</evidence>
<sequence>MILTTLPTIPVQGQSIRTTNAAEFEPSTAKIGTLWQQFSTELATKLTESSNVYGLYTNYASDHNGAFDVVACASPLNPKVTPALESFEIPAGHYLKFSASGTMPDAVIRLWGEVWDYFNNVDCPHQRSYMTDVEHYLSENDVAIYIAVTT</sequence>
<dbReference type="PANTHER" id="PTHR36444:SF2">
    <property type="entry name" value="TRANSCRIPTIONAL REGULATOR PROTEIN YOBU-RELATED"/>
    <property type="match status" value="1"/>
</dbReference>
<comment type="caution">
    <text evidence="2">The sequence shown here is derived from an EMBL/GenBank/DDBJ whole genome shotgun (WGS) entry which is preliminary data.</text>
</comment>
<organism evidence="2 3">
    <name type="scientific">Pseudidiomarina sediminum</name>
    <dbReference type="NCBI Taxonomy" id="431675"/>
    <lineage>
        <taxon>Bacteria</taxon>
        <taxon>Pseudomonadati</taxon>
        <taxon>Pseudomonadota</taxon>
        <taxon>Gammaproteobacteria</taxon>
        <taxon>Alteromonadales</taxon>
        <taxon>Idiomarinaceae</taxon>
        <taxon>Pseudidiomarina</taxon>
    </lineage>
</organism>
<dbReference type="AlphaFoldDB" id="A0A432Z7T4"/>
<proteinExistence type="predicted"/>
<dbReference type="RefSeq" id="WP_026862192.1">
    <property type="nucleotide sequence ID" value="NZ_PIQE01000001.1"/>
</dbReference>
<name>A0A432Z7T4_9GAMM</name>
<reference evidence="3" key="1">
    <citation type="journal article" date="2018" name="Front. Microbiol.">
        <title>Genome-Based Analysis Reveals the Taxonomy and Diversity of the Family Idiomarinaceae.</title>
        <authorList>
            <person name="Liu Y."/>
            <person name="Lai Q."/>
            <person name="Shao Z."/>
        </authorList>
    </citation>
    <scope>NUCLEOTIDE SEQUENCE [LARGE SCALE GENOMIC DNA]</scope>
    <source>
        <strain evidence="3">c121</strain>
    </source>
</reference>
<dbReference type="EMBL" id="PIQE01000001">
    <property type="protein sequence ID" value="RUO73940.1"/>
    <property type="molecule type" value="Genomic_DNA"/>
</dbReference>
<evidence type="ECO:0000259" key="1">
    <source>
        <dbReference type="SMART" id="SM00871"/>
    </source>
</evidence>
<keyword evidence="3" id="KW-1185">Reference proteome</keyword>
<dbReference type="Pfam" id="PF14526">
    <property type="entry name" value="Cass2"/>
    <property type="match status" value="1"/>
</dbReference>
<dbReference type="InterPro" id="IPR011256">
    <property type="entry name" value="Reg_factor_effector_dom_sf"/>
</dbReference>
<dbReference type="SMART" id="SM00871">
    <property type="entry name" value="AraC_E_bind"/>
    <property type="match status" value="1"/>
</dbReference>
<dbReference type="SUPFAM" id="SSF55136">
    <property type="entry name" value="Probable bacterial effector-binding domain"/>
    <property type="match status" value="1"/>
</dbReference>
<accession>A0A432Z7T4</accession>
<feature type="domain" description="AraC effector-binding" evidence="1">
    <location>
        <begin position="1"/>
        <end position="149"/>
    </location>
</feature>
<dbReference type="STRING" id="1122124.GCA_000423165_01230"/>
<dbReference type="InterPro" id="IPR053182">
    <property type="entry name" value="YobU-like_regulator"/>
</dbReference>
<dbReference type="InterPro" id="IPR029441">
    <property type="entry name" value="Cass2"/>
</dbReference>
<evidence type="ECO:0000313" key="3">
    <source>
        <dbReference type="Proteomes" id="UP000287022"/>
    </source>
</evidence>
<gene>
    <name evidence="2" type="ORF">CWI80_00830</name>
</gene>